<dbReference type="AlphaFoldDB" id="A0A336JK65"/>
<dbReference type="Proteomes" id="UP000252631">
    <property type="component" value="Unassembled WGS sequence"/>
</dbReference>
<dbReference type="EMBL" id="QRDT01000005">
    <property type="protein sequence ID" value="RED38030.1"/>
    <property type="molecule type" value="Genomic_DNA"/>
</dbReference>
<sequence length="382" mass="43437">MTNESINALFSLLAMEEDNFAKLLKYFELDPAKDLRNCDLTNVDFGTLEADVLDLTGATISGADLSKIRCKKIIGALHSEVMTHQGLEPSTRRTIKVQKSNARAAAVQAVVNYANNDWTISELVRSTTDNTAPIMAFYESSAEQRFITKALCSRYNDLSGPLSVVPRQRFVWFYSGFDKPRSNVRPENSTTIEEHFFETLLQNNSSEEIGVYPYLSNRETVSRIQQKVQECLQDKRAMQTTFAQVLGREMQDSKKTGIALFSGFPPISKRMYQSIRKTTHQRVKLIFLCPPSQKLRYENSPELWRDHIVPEYTIFEAMATEDDLRRIRRRIELVSSGLIAFSESFMLRLAGRYHRPLKALKAQIISDLQSAAANPSDGKIIL</sequence>
<gene>
    <name evidence="1" type="ORF">BJ125_105109</name>
    <name evidence="2" type="ORF">SAMN05892882_105109</name>
</gene>
<dbReference type="OrthoDB" id="8264968at2"/>
<protein>
    <recommendedName>
        <fullName evidence="5">Pentapeptide repeat protein</fullName>
    </recommendedName>
</protein>
<accession>A0A336JK65</accession>
<name>A0A336JK65_9BRAD</name>
<dbReference type="RefSeq" id="WP_147270223.1">
    <property type="nucleotide sequence ID" value="NZ_QRDT01000005.1"/>
</dbReference>
<evidence type="ECO:0000313" key="3">
    <source>
        <dbReference type="Proteomes" id="UP000252631"/>
    </source>
</evidence>
<evidence type="ECO:0000313" key="2">
    <source>
        <dbReference type="EMBL" id="SSW90055.1"/>
    </source>
</evidence>
<reference evidence="2 3" key="1">
    <citation type="submission" date="2017-08" db="EMBL/GenBank/DDBJ databases">
        <authorList>
            <person name="de Groot N.N."/>
        </authorList>
    </citation>
    <scope>NUCLEOTIDE SEQUENCE [LARGE SCALE GENOMIC DNA]</scope>
    <source>
        <strain evidence="2 3">JA575</strain>
    </source>
</reference>
<evidence type="ECO:0008006" key="5">
    <source>
        <dbReference type="Google" id="ProtNLM"/>
    </source>
</evidence>
<keyword evidence="4" id="KW-1185">Reference proteome</keyword>
<evidence type="ECO:0000313" key="1">
    <source>
        <dbReference type="EMBL" id="RED38030.1"/>
    </source>
</evidence>
<evidence type="ECO:0000313" key="4">
    <source>
        <dbReference type="Proteomes" id="UP000256343"/>
    </source>
</evidence>
<proteinExistence type="predicted"/>
<dbReference type="Proteomes" id="UP000256343">
    <property type="component" value="Unassembled WGS sequence"/>
</dbReference>
<organism evidence="2 3">
    <name type="scientific">Rhodopseudomonas pentothenatexigens</name>
    <dbReference type="NCBI Taxonomy" id="999699"/>
    <lineage>
        <taxon>Bacteria</taxon>
        <taxon>Pseudomonadati</taxon>
        <taxon>Pseudomonadota</taxon>
        <taxon>Alphaproteobacteria</taxon>
        <taxon>Hyphomicrobiales</taxon>
        <taxon>Nitrobacteraceae</taxon>
        <taxon>Rhodopseudomonas</taxon>
    </lineage>
</organism>
<reference evidence="1 4" key="2">
    <citation type="submission" date="2018-07" db="EMBL/GenBank/DDBJ databases">
        <title>Genomic Encyclopedia of Archaeal and Bacterial Type Strains, Phase II (KMG-II): from individual species to whole genera.</title>
        <authorList>
            <person name="Goeker M."/>
        </authorList>
    </citation>
    <scope>NUCLEOTIDE SEQUENCE [LARGE SCALE GENOMIC DNA]</scope>
    <source>
        <strain evidence="1 4">JA575</strain>
    </source>
</reference>
<dbReference type="EMBL" id="UFQQ01000005">
    <property type="protein sequence ID" value="SSW90055.1"/>
    <property type="molecule type" value="Genomic_DNA"/>
</dbReference>